<sequence length="145" mass="16979">MHPMAHSTFYLRLSGTEVEPENQDKLEPLNNLVDPLDLATNEEFLKRIQNVALKKQQTQSLLRKLLDQLSSYSIQNLQATNILTWIIQNILYNCQFVHLCSKRQNLRQNGFILAISRIYYFRNILKQSQLQSSQPSRLLQASQNY</sequence>
<accession>A0ABP1GV48</accession>
<comment type="caution">
    <text evidence="1">The sequence shown here is derived from an EMBL/GenBank/DDBJ whole genome shotgun (WGS) entry which is preliminary data.</text>
</comment>
<reference evidence="1 2" key="1">
    <citation type="submission" date="2024-07" db="EMBL/GenBank/DDBJ databases">
        <authorList>
            <person name="Akdeniz Z."/>
        </authorList>
    </citation>
    <scope>NUCLEOTIDE SEQUENCE [LARGE SCALE GENOMIC DNA]</scope>
</reference>
<organism evidence="1 2">
    <name type="scientific">Hexamita inflata</name>
    <dbReference type="NCBI Taxonomy" id="28002"/>
    <lineage>
        <taxon>Eukaryota</taxon>
        <taxon>Metamonada</taxon>
        <taxon>Diplomonadida</taxon>
        <taxon>Hexamitidae</taxon>
        <taxon>Hexamitinae</taxon>
        <taxon>Hexamita</taxon>
    </lineage>
</organism>
<dbReference type="Proteomes" id="UP001642409">
    <property type="component" value="Unassembled WGS sequence"/>
</dbReference>
<gene>
    <name evidence="1" type="ORF">HINF_LOCUS5900</name>
</gene>
<evidence type="ECO:0000313" key="2">
    <source>
        <dbReference type="Proteomes" id="UP001642409"/>
    </source>
</evidence>
<dbReference type="EMBL" id="CAXDID020000011">
    <property type="protein sequence ID" value="CAL5979855.1"/>
    <property type="molecule type" value="Genomic_DNA"/>
</dbReference>
<evidence type="ECO:0000313" key="1">
    <source>
        <dbReference type="EMBL" id="CAL5979855.1"/>
    </source>
</evidence>
<name>A0ABP1GV48_9EUKA</name>
<protein>
    <submittedName>
        <fullName evidence="1">Hypothetical_protein</fullName>
    </submittedName>
</protein>
<keyword evidence="2" id="KW-1185">Reference proteome</keyword>
<proteinExistence type="predicted"/>